<evidence type="ECO:0000313" key="2">
    <source>
        <dbReference type="Proteomes" id="UP001382955"/>
    </source>
</evidence>
<accession>A0ABU8ZUZ4</accession>
<feature type="non-terminal residue" evidence="1">
    <location>
        <position position="1"/>
    </location>
</feature>
<comment type="caution">
    <text evidence="1">The sequence shown here is derived from an EMBL/GenBank/DDBJ whole genome shotgun (WGS) entry which is preliminary data.</text>
</comment>
<keyword evidence="2" id="KW-1185">Reference proteome</keyword>
<reference evidence="1 2" key="1">
    <citation type="journal article" date="2023" name="Int. J. Syst. Evol. Microbiol.">
        <title>The observation of taxonomic boundaries for the 16SrII and 16SrXXV phytoplasmas using genome-based delimitation.</title>
        <authorList>
            <person name="Rodrigues Jardim B."/>
            <person name="Tran-Nguyen L.T.T."/>
            <person name="Gambley C."/>
            <person name="Al-Sadi A.M."/>
            <person name="Al-Subhi A.M."/>
            <person name="Foissac X."/>
            <person name="Salar P."/>
            <person name="Cai H."/>
            <person name="Yang J.Y."/>
            <person name="Davis R."/>
            <person name="Jones L."/>
            <person name="Rodoni B."/>
            <person name="Constable F.E."/>
        </authorList>
    </citation>
    <scope>NUCLEOTIDE SEQUENCE [LARGE SCALE GENOMIC DNA]</scope>
    <source>
        <strain evidence="1">BAWM-322</strain>
    </source>
</reference>
<dbReference type="RefSeq" id="WP_340495550.1">
    <property type="nucleotide sequence ID" value="NZ_JAOSIK010000079.1"/>
</dbReference>
<protein>
    <submittedName>
        <fullName evidence="1">Uncharacterized protein</fullName>
    </submittedName>
</protein>
<sequence>KRTKNNPTSPQLQNSLPGINILMNRAKNKKRARKLQTTPEEPKAITDPETEIRQCCQKKKKKKGNCGLGGARRSRRRRVIVGWRRSHRSLIAD</sequence>
<proteinExistence type="predicted"/>
<dbReference type="EMBL" id="JAOSIK010000079">
    <property type="protein sequence ID" value="MEK0312196.1"/>
    <property type="molecule type" value="Genomic_DNA"/>
</dbReference>
<evidence type="ECO:0000313" key="1">
    <source>
        <dbReference type="EMBL" id="MEK0312196.1"/>
    </source>
</evidence>
<organism evidence="1 2">
    <name type="scientific">Candidatus Phytoplasma fabacearum</name>
    <dbReference type="NCBI Taxonomy" id="2982628"/>
    <lineage>
        <taxon>Bacteria</taxon>
        <taxon>Bacillati</taxon>
        <taxon>Mycoplasmatota</taxon>
        <taxon>Mollicutes</taxon>
        <taxon>Acholeplasmatales</taxon>
        <taxon>Acholeplasmataceae</taxon>
        <taxon>Candidatus Phytoplasma</taxon>
        <taxon>16SrII (Peanut WB group)</taxon>
    </lineage>
</organism>
<dbReference type="Proteomes" id="UP001382955">
    <property type="component" value="Unassembled WGS sequence"/>
</dbReference>
<name>A0ABU8ZUZ4_9MOLU</name>
<gene>
    <name evidence="1" type="ORF">OC725_02915</name>
</gene>